<dbReference type="EC" id="2.3.3.9" evidence="2"/>
<keyword evidence="13" id="KW-1185">Reference proteome</keyword>
<keyword evidence="3" id="KW-0329">Glyoxylate bypass</keyword>
<dbReference type="AlphaFoldDB" id="A0A290XBK2"/>
<evidence type="ECO:0000256" key="7">
    <source>
        <dbReference type="PIRSR" id="PIRSR001363-1"/>
    </source>
</evidence>
<dbReference type="GO" id="GO:0004474">
    <property type="term" value="F:malate synthase activity"/>
    <property type="evidence" value="ECO:0007669"/>
    <property type="project" value="UniProtKB-EC"/>
</dbReference>
<proteinExistence type="inferred from homology"/>
<evidence type="ECO:0000256" key="3">
    <source>
        <dbReference type="ARBA" id="ARBA00022435"/>
    </source>
</evidence>
<evidence type="ECO:0000259" key="9">
    <source>
        <dbReference type="Pfam" id="PF01274"/>
    </source>
</evidence>
<dbReference type="CDD" id="cd00727">
    <property type="entry name" value="malate_synt_A"/>
    <property type="match status" value="1"/>
</dbReference>
<evidence type="ECO:0000256" key="8">
    <source>
        <dbReference type="SAM" id="MobiDB-lite"/>
    </source>
</evidence>
<evidence type="ECO:0000256" key="1">
    <source>
        <dbReference type="ARBA" id="ARBA00006394"/>
    </source>
</evidence>
<comment type="catalytic activity">
    <reaction evidence="6">
        <text>glyoxylate + acetyl-CoA + H2O = (S)-malate + CoA + H(+)</text>
        <dbReference type="Rhea" id="RHEA:18181"/>
        <dbReference type="ChEBI" id="CHEBI:15377"/>
        <dbReference type="ChEBI" id="CHEBI:15378"/>
        <dbReference type="ChEBI" id="CHEBI:15589"/>
        <dbReference type="ChEBI" id="CHEBI:36655"/>
        <dbReference type="ChEBI" id="CHEBI:57287"/>
        <dbReference type="ChEBI" id="CHEBI:57288"/>
        <dbReference type="EC" id="2.3.3.9"/>
    </reaction>
</comment>
<feature type="domain" description="Malate synthase C-terminal" evidence="11">
    <location>
        <begin position="456"/>
        <end position="577"/>
    </location>
</feature>
<dbReference type="FunFam" id="1.20.1220.12:FF:000001">
    <property type="entry name" value="Malate synthase"/>
    <property type="match status" value="1"/>
</dbReference>
<dbReference type="GO" id="GO:0005737">
    <property type="term" value="C:cytoplasm"/>
    <property type="evidence" value="ECO:0007669"/>
    <property type="project" value="TreeGrafter"/>
</dbReference>
<dbReference type="InterPro" id="IPR001465">
    <property type="entry name" value="Malate_synthase_TIM"/>
</dbReference>
<dbReference type="Gene3D" id="1.20.1220.12">
    <property type="entry name" value="Malate synthase, domain III"/>
    <property type="match status" value="1"/>
</dbReference>
<dbReference type="EMBL" id="CP023406">
    <property type="protein sequence ID" value="ATD66532.1"/>
    <property type="molecule type" value="Genomic_DNA"/>
</dbReference>
<dbReference type="GO" id="GO:0006097">
    <property type="term" value="P:glyoxylate cycle"/>
    <property type="evidence" value="ECO:0007669"/>
    <property type="project" value="UniProtKB-KW"/>
</dbReference>
<gene>
    <name evidence="12" type="ORF">CNR27_02905</name>
</gene>
<dbReference type="Pfam" id="PF20656">
    <property type="entry name" value="MS_N"/>
    <property type="match status" value="1"/>
</dbReference>
<dbReference type="PIRSF" id="PIRSF001363">
    <property type="entry name" value="Malate_synth"/>
    <property type="match status" value="1"/>
</dbReference>
<dbReference type="InterPro" id="IPR044856">
    <property type="entry name" value="Malate_synth_C_sf"/>
</dbReference>
<feature type="compositionally biased region" description="Polar residues" evidence="8">
    <location>
        <begin position="8"/>
        <end position="22"/>
    </location>
</feature>
<evidence type="ECO:0000313" key="13">
    <source>
        <dbReference type="Proteomes" id="UP000218968"/>
    </source>
</evidence>
<feature type="active site" description="Proton donor" evidence="7">
    <location>
        <position position="489"/>
    </location>
</feature>
<evidence type="ECO:0000259" key="11">
    <source>
        <dbReference type="Pfam" id="PF20659"/>
    </source>
</evidence>
<reference evidence="13" key="1">
    <citation type="submission" date="2017-09" db="EMBL/GenBank/DDBJ databases">
        <title>Luteimonas liuhanmingii sp.nov., isolated from the intestinal contents of Tibetan Plateau Pika in Yushu, Qinghai Province, China.</title>
        <authorList>
            <person name="Gui Z."/>
        </authorList>
    </citation>
    <scope>NUCLEOTIDE SEQUENCE [LARGE SCALE GENOMIC DNA]</scope>
    <source>
        <strain evidence="13">100111</strain>
    </source>
</reference>
<feature type="active site" description="Proton acceptor" evidence="7">
    <location>
        <position position="202"/>
    </location>
</feature>
<evidence type="ECO:0000256" key="4">
    <source>
        <dbReference type="ARBA" id="ARBA00022532"/>
    </source>
</evidence>
<sequence length="578" mass="63531">MLSIDITGLSNSRAGRTVGNTRSAERDKDPQPVNAVIKTAPSADAPRFTLPADTATDLLDAPALAFLAELHQRFEPRRRALLTARGERQAAYDAGALPDFRVASRAIRETEWRVAPLPAALRDRRVEITGPVDPKMVINALNSGANCYMADFEDSTAPTWHNLLTGQRALRDAVAGTLEFNAPGGKRYTLRPEDQRAVLLVRPRGWHLDEKHVCIGDGPGAGSQAPMSAALFDAGLFAFHNAHALAAKDRGPYFYIPKLESADEARLWDDVLAYIERRLGLPGGQIRVTVLIETLPAVFEMDEILHALKDRVAGLNCGRWDYIFSYIKTFRRHRDRVLPERAQVTMAQPFLKAYSELLIQTCHRRGAHAMGGMAAQIPIADDATANEIAMSRVRADKLREVTAGHDGTWVAHPALIPLARQVFDERMRGPHQHAMTRDDVLVDRDDLIAPPIGTISRAGFDGNVEVCVRYIAAWLDGNGCVPIHHMMEDAATAEIARAQLWQWIHYADDGHAPLHLDDGTAIDAALLDRVLLGLPSKLAGLDIPGAARVPEAIAMLEALTLRETLEDFLTVPAYARLP</sequence>
<dbReference type="InterPro" id="IPR048356">
    <property type="entry name" value="MS_N"/>
</dbReference>
<dbReference type="OrthoDB" id="9768429at2"/>
<dbReference type="SUPFAM" id="SSF51645">
    <property type="entry name" value="Malate synthase G"/>
    <property type="match status" value="1"/>
</dbReference>
<comment type="similarity">
    <text evidence="1">Belongs to the malate synthase family.</text>
</comment>
<dbReference type="FunFam" id="3.20.20.360:FF:000001">
    <property type="entry name" value="Malate synthase"/>
    <property type="match status" value="1"/>
</dbReference>
<keyword evidence="4" id="KW-0816">Tricarboxylic acid cycle</keyword>
<dbReference type="Proteomes" id="UP000218968">
    <property type="component" value="Chromosome"/>
</dbReference>
<accession>A0A290XBK2</accession>
<evidence type="ECO:0000256" key="2">
    <source>
        <dbReference type="ARBA" id="ARBA00012636"/>
    </source>
</evidence>
<dbReference type="InterPro" id="IPR006252">
    <property type="entry name" value="Malate_synthA"/>
</dbReference>
<organism evidence="12 13">
    <name type="scientific">Luteimonas chenhongjianii</name>
    <dbReference type="NCBI Taxonomy" id="2006110"/>
    <lineage>
        <taxon>Bacteria</taxon>
        <taxon>Pseudomonadati</taxon>
        <taxon>Pseudomonadota</taxon>
        <taxon>Gammaproteobacteria</taxon>
        <taxon>Lysobacterales</taxon>
        <taxon>Lysobacteraceae</taxon>
        <taxon>Luteimonas</taxon>
    </lineage>
</organism>
<dbReference type="KEGG" id="lum:CNR27_02905"/>
<dbReference type="GO" id="GO:0006099">
    <property type="term" value="P:tricarboxylic acid cycle"/>
    <property type="evidence" value="ECO:0007669"/>
    <property type="project" value="UniProtKB-KW"/>
</dbReference>
<keyword evidence="5" id="KW-0808">Transferase</keyword>
<dbReference type="InterPro" id="IPR048355">
    <property type="entry name" value="MS_C"/>
</dbReference>
<dbReference type="InterPro" id="IPR011076">
    <property type="entry name" value="Malate_synth_sf"/>
</dbReference>
<feature type="region of interest" description="Disordered" evidence="8">
    <location>
        <begin position="1"/>
        <end position="30"/>
    </location>
</feature>
<dbReference type="Pfam" id="PF20659">
    <property type="entry name" value="MS_C"/>
    <property type="match status" value="1"/>
</dbReference>
<dbReference type="PANTHER" id="PTHR42902">
    <property type="entry name" value="MALATE SYNTHASE"/>
    <property type="match status" value="1"/>
</dbReference>
<dbReference type="Gene3D" id="3.20.20.360">
    <property type="entry name" value="Malate synthase, domain 3"/>
    <property type="match status" value="1"/>
</dbReference>
<dbReference type="NCBIfam" id="TIGR01344">
    <property type="entry name" value="malate_syn_A"/>
    <property type="match status" value="1"/>
</dbReference>
<protein>
    <recommendedName>
        <fullName evidence="2">malate synthase</fullName>
        <ecNumber evidence="2">2.3.3.9</ecNumber>
    </recommendedName>
</protein>
<evidence type="ECO:0000256" key="6">
    <source>
        <dbReference type="ARBA" id="ARBA00047918"/>
    </source>
</evidence>
<feature type="domain" description="Malate synthase N-terminal" evidence="10">
    <location>
        <begin position="53"/>
        <end position="100"/>
    </location>
</feature>
<feature type="domain" description="Malate synthase TIM barrel" evidence="9">
    <location>
        <begin position="198"/>
        <end position="449"/>
    </location>
</feature>
<dbReference type="InterPro" id="IPR046363">
    <property type="entry name" value="MS_N_TIM-barrel_dom"/>
</dbReference>
<dbReference type="PANTHER" id="PTHR42902:SF1">
    <property type="entry name" value="MALATE SYNTHASE 1-RELATED"/>
    <property type="match status" value="1"/>
</dbReference>
<evidence type="ECO:0000256" key="5">
    <source>
        <dbReference type="ARBA" id="ARBA00022679"/>
    </source>
</evidence>
<name>A0A290XBK2_9GAMM</name>
<dbReference type="Pfam" id="PF01274">
    <property type="entry name" value="MS_TIM-barrel"/>
    <property type="match status" value="1"/>
</dbReference>
<evidence type="ECO:0000313" key="12">
    <source>
        <dbReference type="EMBL" id="ATD66532.1"/>
    </source>
</evidence>
<evidence type="ECO:0000259" key="10">
    <source>
        <dbReference type="Pfam" id="PF20656"/>
    </source>
</evidence>